<keyword evidence="2" id="KW-1185">Reference proteome</keyword>
<protein>
    <submittedName>
        <fullName evidence="1">Uncharacterized protein</fullName>
    </submittedName>
</protein>
<dbReference type="Proteomes" id="UP001055072">
    <property type="component" value="Unassembled WGS sequence"/>
</dbReference>
<evidence type="ECO:0000313" key="1">
    <source>
        <dbReference type="EMBL" id="KAI0090943.1"/>
    </source>
</evidence>
<comment type="caution">
    <text evidence="1">The sequence shown here is derived from an EMBL/GenBank/DDBJ whole genome shotgun (WGS) entry which is preliminary data.</text>
</comment>
<sequence>MNDYHSSSSSSYSSPSSSPSPMLGTPSPLYDDSSHSEKDFFSNFSCCGLTLADMHQLVEHYEEAHALVFGSDGKPLYPAFQSATSPHPSPLTSLAVGYPQPSSYPYPKNPLAYTHTESSSALGVGFPDLEEPYNPFGFDDYGFISPPHHHAHPYPSSTSTTAYNYDHPPLLRINTSFPRPSISSDTSSTSSSSPPPLTATTTTYSSAPSPLSVSWSASSSVYNSPDLKPSGLVDDHHHHRHHPQAKCLPPALLSLPPQISLRRPQPLPLKSQVSSLRVADSGKTRSMPVQIVEPYGLPPSISRRKSTFGGGLVSQPPQAQTQVQRPQVQRPQQPQPQQPQVQQPQQTQAQRPQQTQAQQQTKTKDQEKDGSGGGVGPHRTVHARDSAHSSPYMHGVGGHGKVQTQTQVQTTQTGRPTQAQTTQAGRPIQVQTTQAGLQMHLTPAGLQMQMTHPGLQKQIQAMQAGRPMQMQTGRQMLVQTGRPASTVGKKKKDGREKAFKCPVSRCFVLFLICFTPRLEVVWSSFSPIHFHLASRKPTTRSHSLNSIAPWLHENLPQPQRPQIPPRKRDVFD</sequence>
<evidence type="ECO:0000313" key="2">
    <source>
        <dbReference type="Proteomes" id="UP001055072"/>
    </source>
</evidence>
<proteinExistence type="predicted"/>
<organism evidence="1 2">
    <name type="scientific">Irpex rosettiformis</name>
    <dbReference type="NCBI Taxonomy" id="378272"/>
    <lineage>
        <taxon>Eukaryota</taxon>
        <taxon>Fungi</taxon>
        <taxon>Dikarya</taxon>
        <taxon>Basidiomycota</taxon>
        <taxon>Agaricomycotina</taxon>
        <taxon>Agaricomycetes</taxon>
        <taxon>Polyporales</taxon>
        <taxon>Irpicaceae</taxon>
        <taxon>Irpex</taxon>
    </lineage>
</organism>
<name>A0ACB8U9D4_9APHY</name>
<gene>
    <name evidence="1" type="ORF">BDY19DRAFT_665348</name>
</gene>
<reference evidence="1" key="1">
    <citation type="journal article" date="2021" name="Environ. Microbiol.">
        <title>Gene family expansions and transcriptome signatures uncover fungal adaptations to wood decay.</title>
        <authorList>
            <person name="Hage H."/>
            <person name="Miyauchi S."/>
            <person name="Viragh M."/>
            <person name="Drula E."/>
            <person name="Min B."/>
            <person name="Chaduli D."/>
            <person name="Navarro D."/>
            <person name="Favel A."/>
            <person name="Norest M."/>
            <person name="Lesage-Meessen L."/>
            <person name="Balint B."/>
            <person name="Merenyi Z."/>
            <person name="de Eugenio L."/>
            <person name="Morin E."/>
            <person name="Martinez A.T."/>
            <person name="Baldrian P."/>
            <person name="Stursova M."/>
            <person name="Martinez M.J."/>
            <person name="Novotny C."/>
            <person name="Magnuson J.K."/>
            <person name="Spatafora J.W."/>
            <person name="Maurice S."/>
            <person name="Pangilinan J."/>
            <person name="Andreopoulos W."/>
            <person name="LaButti K."/>
            <person name="Hundley H."/>
            <person name="Na H."/>
            <person name="Kuo A."/>
            <person name="Barry K."/>
            <person name="Lipzen A."/>
            <person name="Henrissat B."/>
            <person name="Riley R."/>
            <person name="Ahrendt S."/>
            <person name="Nagy L.G."/>
            <person name="Grigoriev I.V."/>
            <person name="Martin F."/>
            <person name="Rosso M.N."/>
        </authorList>
    </citation>
    <scope>NUCLEOTIDE SEQUENCE</scope>
    <source>
        <strain evidence="1">CBS 384.51</strain>
    </source>
</reference>
<accession>A0ACB8U9D4</accession>
<dbReference type="EMBL" id="MU274906">
    <property type="protein sequence ID" value="KAI0090943.1"/>
    <property type="molecule type" value="Genomic_DNA"/>
</dbReference>